<keyword evidence="4" id="KW-1185">Reference proteome</keyword>
<dbReference type="SUPFAM" id="SSF51735">
    <property type="entry name" value="NAD(P)-binding Rossmann-fold domains"/>
    <property type="match status" value="1"/>
</dbReference>
<dbReference type="KEGG" id="tvi:Thivi_2012"/>
<dbReference type="NCBIfam" id="TIGR01202">
    <property type="entry name" value="bchC"/>
    <property type="match status" value="1"/>
</dbReference>
<evidence type="ECO:0000259" key="2">
    <source>
        <dbReference type="Pfam" id="PF08240"/>
    </source>
</evidence>
<gene>
    <name evidence="3" type="ordered locus">Thivi_2012</name>
</gene>
<feature type="domain" description="Alcohol dehydrogenase-like N-terminal" evidence="2">
    <location>
        <begin position="33"/>
        <end position="126"/>
    </location>
</feature>
<dbReference type="Gene3D" id="3.90.180.10">
    <property type="entry name" value="Medium-chain alcohol dehydrogenases, catalytic domain"/>
    <property type="match status" value="2"/>
</dbReference>
<reference evidence="3 4" key="1">
    <citation type="submission" date="2012-06" db="EMBL/GenBank/DDBJ databases">
        <title>Complete sequence of Thiocystis violascens DSM 198.</title>
        <authorList>
            <consortium name="US DOE Joint Genome Institute"/>
            <person name="Lucas S."/>
            <person name="Han J."/>
            <person name="Lapidus A."/>
            <person name="Cheng J.-F."/>
            <person name="Goodwin L."/>
            <person name="Pitluck S."/>
            <person name="Peters L."/>
            <person name="Ovchinnikova G."/>
            <person name="Teshima H."/>
            <person name="Detter J.C."/>
            <person name="Han C."/>
            <person name="Tapia R."/>
            <person name="Land M."/>
            <person name="Hauser L."/>
            <person name="Kyrpides N."/>
            <person name="Ivanova N."/>
            <person name="Pagani I."/>
            <person name="Vogl K."/>
            <person name="Liu Z."/>
            <person name="Frigaard N.-U."/>
            <person name="Bryant D."/>
            <person name="Woyke T."/>
        </authorList>
    </citation>
    <scope>NUCLEOTIDE SEQUENCE [LARGE SCALE GENOMIC DNA]</scope>
    <source>
        <strain evidence="4">ATCC 17096 / DSM 198 / 6111</strain>
    </source>
</reference>
<dbReference type="STRING" id="765911.Thivi_2012"/>
<dbReference type="Proteomes" id="UP000006062">
    <property type="component" value="Chromosome"/>
</dbReference>
<evidence type="ECO:0000313" key="4">
    <source>
        <dbReference type="Proteomes" id="UP000006062"/>
    </source>
</evidence>
<name>I3YAF1_THIV6</name>
<dbReference type="InterPro" id="IPR005903">
    <property type="entry name" value="BchC"/>
</dbReference>
<dbReference type="Pfam" id="PF08240">
    <property type="entry name" value="ADH_N"/>
    <property type="match status" value="1"/>
</dbReference>
<dbReference type="HOGENOM" id="CLU_026673_6_0_6"/>
<dbReference type="CDD" id="cd08255">
    <property type="entry name" value="2-desacetyl-2-hydroxyethyl_bacteriochlorophyllide_like"/>
    <property type="match status" value="1"/>
</dbReference>
<dbReference type="RefSeq" id="WP_014778425.1">
    <property type="nucleotide sequence ID" value="NC_018012.1"/>
</dbReference>
<dbReference type="EMBL" id="CP003154">
    <property type="protein sequence ID" value="AFL73969.1"/>
    <property type="molecule type" value="Genomic_DNA"/>
</dbReference>
<evidence type="ECO:0000313" key="3">
    <source>
        <dbReference type="EMBL" id="AFL73969.1"/>
    </source>
</evidence>
<sequence length="322" mass="34569">MNPDTPTLEALAVVLEQPERLSLQRLALTPPGDADVVVDIEWSGISTGTERLLWSGRMPDFPGMGYPLVPGYESVGRVIFAGLQAGLTVGQRVFVPGARCYGEVRGLFGGAASRVVAPGSRMVPVDEKFGEQSVLMALAATAYHAIAGPASPHVELIVGHGVLGRLLARIAALGEGTRPVVWETNPERRQGAEGYGYEVLAPDDDPRRDYRSICDMSGDSAILDSLIARLARGGEIILGGFYSQPVAFTFPPAFMREARFRIAAEFQPADLAAVRALLDSGRLSLDGLITHRLPATEAHAAYRTAFGDPSCLKMILDWRNLS</sequence>
<dbReference type="InterPro" id="IPR013154">
    <property type="entry name" value="ADH-like_N"/>
</dbReference>
<dbReference type="OrthoDB" id="9806940at2"/>
<keyword evidence="1" id="KW-0560">Oxidoreductase</keyword>
<dbReference type="GO" id="GO:0036354">
    <property type="term" value="F:bacteriochlorophyllide-a dehydrogenase activity"/>
    <property type="evidence" value="ECO:0007669"/>
    <property type="project" value="InterPro"/>
</dbReference>
<dbReference type="InterPro" id="IPR011032">
    <property type="entry name" value="GroES-like_sf"/>
</dbReference>
<organism evidence="3 4">
    <name type="scientific">Thiocystis violascens (strain ATCC 17096 / DSM 198 / 6111)</name>
    <name type="common">Chromatium violascens</name>
    <dbReference type="NCBI Taxonomy" id="765911"/>
    <lineage>
        <taxon>Bacteria</taxon>
        <taxon>Pseudomonadati</taxon>
        <taxon>Pseudomonadota</taxon>
        <taxon>Gammaproteobacteria</taxon>
        <taxon>Chromatiales</taxon>
        <taxon>Chromatiaceae</taxon>
        <taxon>Thiocystis</taxon>
    </lineage>
</organism>
<dbReference type="PANTHER" id="PTHR43189">
    <property type="entry name" value="ZINC-TYPE ALCOHOL DEHYDROGENASE-LIKE PROTEIN C1198.01-RELATED"/>
    <property type="match status" value="1"/>
</dbReference>
<dbReference type="InterPro" id="IPR036291">
    <property type="entry name" value="NAD(P)-bd_dom_sf"/>
</dbReference>
<protein>
    <submittedName>
        <fullName evidence="3">2-desacetyl-2-hydroxyethyl bacteriochlorophyllide A dehydrogenase</fullName>
    </submittedName>
</protein>
<dbReference type="AlphaFoldDB" id="I3YAF1"/>
<proteinExistence type="predicted"/>
<dbReference type="SUPFAM" id="SSF50129">
    <property type="entry name" value="GroES-like"/>
    <property type="match status" value="1"/>
</dbReference>
<dbReference type="PANTHER" id="PTHR43189:SF1">
    <property type="entry name" value="ZINC-TYPE ALCOHOL DEHYDROGENASE-LIKE PROTEIN C1198.01"/>
    <property type="match status" value="1"/>
</dbReference>
<accession>I3YAF1</accession>
<dbReference type="Gene3D" id="3.40.50.720">
    <property type="entry name" value="NAD(P)-binding Rossmann-like Domain"/>
    <property type="match status" value="1"/>
</dbReference>
<evidence type="ECO:0000256" key="1">
    <source>
        <dbReference type="ARBA" id="ARBA00023002"/>
    </source>
</evidence>
<dbReference type="eggNOG" id="COG1063">
    <property type="taxonomic scope" value="Bacteria"/>
</dbReference>